<feature type="transmembrane region" description="Helical" evidence="2">
    <location>
        <begin position="29"/>
        <end position="48"/>
    </location>
</feature>
<dbReference type="EMBL" id="FP929054">
    <property type="protein sequence ID" value="CBL23571.1"/>
    <property type="molecule type" value="Genomic_DNA"/>
</dbReference>
<dbReference type="AlphaFoldDB" id="D4LS13"/>
<feature type="region of interest" description="Disordered" evidence="1">
    <location>
        <begin position="1"/>
        <end position="20"/>
    </location>
</feature>
<dbReference type="RefSeq" id="WP_015542384.1">
    <property type="nucleotide sequence ID" value="NC_021022.1"/>
</dbReference>
<keyword evidence="2" id="KW-0812">Transmembrane</keyword>
<organism evidence="3 4">
    <name type="scientific">Blautia obeum A2-162</name>
    <dbReference type="NCBI Taxonomy" id="657314"/>
    <lineage>
        <taxon>Bacteria</taxon>
        <taxon>Bacillati</taxon>
        <taxon>Bacillota</taxon>
        <taxon>Clostridia</taxon>
        <taxon>Lachnospirales</taxon>
        <taxon>Lachnospiraceae</taxon>
        <taxon>Blautia</taxon>
    </lineage>
</organism>
<feature type="compositionally biased region" description="Basic residues" evidence="1">
    <location>
        <begin position="1"/>
        <end position="11"/>
    </location>
</feature>
<keyword evidence="2" id="KW-1133">Transmembrane helix</keyword>
<gene>
    <name evidence="3" type="ORF">CK5_22250</name>
</gene>
<protein>
    <submittedName>
        <fullName evidence="3">Uncharacterized conserved protein</fullName>
    </submittedName>
</protein>
<evidence type="ECO:0000256" key="2">
    <source>
        <dbReference type="SAM" id="Phobius"/>
    </source>
</evidence>
<reference evidence="3 4" key="2">
    <citation type="submission" date="2010-03" db="EMBL/GenBank/DDBJ databases">
        <authorList>
            <person name="Pajon A."/>
        </authorList>
    </citation>
    <scope>NUCLEOTIDE SEQUENCE [LARGE SCALE GENOMIC DNA]</scope>
    <source>
        <strain evidence="3 4">A2-162</strain>
    </source>
</reference>
<keyword evidence="2" id="KW-0472">Membrane</keyword>
<dbReference type="PATRIC" id="fig|657314.3.peg.2082"/>
<dbReference type="KEGG" id="rob:CK5_22250"/>
<evidence type="ECO:0000313" key="3">
    <source>
        <dbReference type="EMBL" id="CBL23571.1"/>
    </source>
</evidence>
<name>D4LS13_9FIRM</name>
<dbReference type="HOGENOM" id="CLU_158570_2_0_9"/>
<proteinExistence type="predicted"/>
<keyword evidence="4" id="KW-1185">Reference proteome</keyword>
<evidence type="ECO:0000256" key="1">
    <source>
        <dbReference type="SAM" id="MobiDB-lite"/>
    </source>
</evidence>
<sequence>MRGSRLGKRGKNSFFDEEEQNPMEGVANLVDAMLVLACGLMMAIISFYNVDINGTNTKAEELKQEQLQEVDDYGVIDEDGNVSGGFESRGKVYEDKKTGKMYVITQENEDSTSK</sequence>
<dbReference type="Proteomes" id="UP000008955">
    <property type="component" value="Chromosome"/>
</dbReference>
<accession>D4LS13</accession>
<evidence type="ECO:0000313" key="4">
    <source>
        <dbReference type="Proteomes" id="UP000008955"/>
    </source>
</evidence>
<reference evidence="3 4" key="1">
    <citation type="submission" date="2010-03" db="EMBL/GenBank/DDBJ databases">
        <title>The genome sequence of Ruminococcus obeum A2-162.</title>
        <authorList>
            <consortium name="metaHIT consortium -- http://www.metahit.eu/"/>
            <person name="Pajon A."/>
            <person name="Turner K."/>
            <person name="Parkhill J."/>
            <person name="Duncan S."/>
            <person name="Flint H."/>
        </authorList>
    </citation>
    <scope>NUCLEOTIDE SEQUENCE [LARGE SCALE GENOMIC DNA]</scope>
    <source>
        <strain evidence="3 4">A2-162</strain>
    </source>
</reference>